<evidence type="ECO:0000256" key="1">
    <source>
        <dbReference type="SAM" id="Phobius"/>
    </source>
</evidence>
<organism evidence="2 3">
    <name type="scientific">Flavobacterium alkalisoli</name>
    <dbReference type="NCBI Taxonomy" id="2602769"/>
    <lineage>
        <taxon>Bacteria</taxon>
        <taxon>Pseudomonadati</taxon>
        <taxon>Bacteroidota</taxon>
        <taxon>Flavobacteriia</taxon>
        <taxon>Flavobacteriales</taxon>
        <taxon>Flavobacteriaceae</taxon>
        <taxon>Flavobacterium</taxon>
    </lineage>
</organism>
<evidence type="ECO:0000313" key="3">
    <source>
        <dbReference type="Proteomes" id="UP000321222"/>
    </source>
</evidence>
<evidence type="ECO:0000313" key="2">
    <source>
        <dbReference type="EMBL" id="QEE50004.1"/>
    </source>
</evidence>
<keyword evidence="1" id="KW-0812">Transmembrane</keyword>
<dbReference type="EMBL" id="CP042831">
    <property type="protein sequence ID" value="QEE50004.1"/>
    <property type="molecule type" value="Genomic_DNA"/>
</dbReference>
<accession>A0A5B9FT44</accession>
<gene>
    <name evidence="2" type="ORF">FUA48_10555</name>
</gene>
<feature type="transmembrane region" description="Helical" evidence="1">
    <location>
        <begin position="112"/>
        <end position="131"/>
    </location>
</feature>
<dbReference type="OrthoDB" id="9994203at2"/>
<dbReference type="Proteomes" id="UP000321222">
    <property type="component" value="Chromosome"/>
</dbReference>
<sequence length="152" mass="17356">MLPYKHYTIESQLSTEEIINRLNRLTQNSDFDDSSQKKKRYFTGAITDNSFKIIQTSGNIEKGIVKGIITQNQNYSIIKFNTKPSSGLLTMLFFILGSLTAFIISGDSLKSIFFKTAGLLFLVIIFLWDFYNSSSVLKKNLVTLFTQEIKEQ</sequence>
<name>A0A5B9FT44_9FLAO</name>
<dbReference type="KEGG" id="fak:FUA48_10555"/>
<dbReference type="AlphaFoldDB" id="A0A5B9FT44"/>
<keyword evidence="3" id="KW-1185">Reference proteome</keyword>
<feature type="transmembrane region" description="Helical" evidence="1">
    <location>
        <begin position="88"/>
        <end position="106"/>
    </location>
</feature>
<keyword evidence="1" id="KW-0472">Membrane</keyword>
<keyword evidence="1" id="KW-1133">Transmembrane helix</keyword>
<protein>
    <submittedName>
        <fullName evidence="2">Uncharacterized protein</fullName>
    </submittedName>
</protein>
<reference evidence="2 3" key="1">
    <citation type="submission" date="2019-08" db="EMBL/GenBank/DDBJ databases">
        <title>Flavobacterium alkalisoli sp. nov., isolated from rhizosphere soil of Suaeda salsa.</title>
        <authorList>
            <person name="Sun J.-Q."/>
            <person name="Xu L."/>
        </authorList>
    </citation>
    <scope>NUCLEOTIDE SEQUENCE [LARGE SCALE GENOMIC DNA]</scope>
    <source>
        <strain evidence="2 3">XS-5</strain>
    </source>
</reference>
<dbReference type="RefSeq" id="WP_147583497.1">
    <property type="nucleotide sequence ID" value="NZ_CP042831.1"/>
</dbReference>
<proteinExistence type="predicted"/>